<evidence type="ECO:0000313" key="2">
    <source>
        <dbReference type="Proteomes" id="UP000516412"/>
    </source>
</evidence>
<dbReference type="RefSeq" id="WP_187001152.1">
    <property type="nucleotide sequence ID" value="NZ_CP060414.2"/>
</dbReference>
<organism evidence="1 2">
    <name type="scientific">Neisseria musculi</name>
    <dbReference type="NCBI Taxonomy" id="1815583"/>
    <lineage>
        <taxon>Bacteria</taxon>
        <taxon>Pseudomonadati</taxon>
        <taxon>Pseudomonadota</taxon>
        <taxon>Betaproteobacteria</taxon>
        <taxon>Neisseriales</taxon>
        <taxon>Neisseriaceae</taxon>
        <taxon>Neisseria</taxon>
    </lineage>
</organism>
<protein>
    <submittedName>
        <fullName evidence="1">Uncharacterized protein</fullName>
    </submittedName>
</protein>
<proteinExistence type="predicted"/>
<sequence length="300" mass="34719">MDSPLKNLIRTQISNLAGFDFQKFIISLLRTHYGSDKIQEVRRVKDQGADCLIQTGICVACYAPEKAGQAGKMTKKLHDDFGSYQSNWQQLYPDWHFYTNLEPAPEHIQLVVNWGKQHKICGLGHILYMIETGADGRPRIYSQKCKLCRELNIGDEYLGRDFVEKLLDDLCSQDYEKDQIDYQEQAPEILRKIRSNSTESEYKEFEDSIKATYAFQAEIEEALNAYADRDINTVKNRIFNDYGKLASLPLSEFQKMKQLISNYEERYNGKLKDDMLSAYIAALVWYVFSQCHIGTKPRGN</sequence>
<keyword evidence="2" id="KW-1185">Reference proteome</keyword>
<dbReference type="Proteomes" id="UP000516412">
    <property type="component" value="Chromosome"/>
</dbReference>
<name>A0A7H1MBR0_9NEIS</name>
<evidence type="ECO:0000313" key="1">
    <source>
        <dbReference type="EMBL" id="QNT59075.1"/>
    </source>
</evidence>
<dbReference type="AlphaFoldDB" id="A0A7H1MBR0"/>
<dbReference type="KEGG" id="nmus:H7A79_0771"/>
<accession>A0A7H1MBR0</accession>
<dbReference type="EMBL" id="CP060414">
    <property type="protein sequence ID" value="QNT59075.1"/>
    <property type="molecule type" value="Genomic_DNA"/>
</dbReference>
<reference evidence="1" key="1">
    <citation type="submission" date="2024-06" db="EMBL/GenBank/DDBJ databases">
        <title>Complete Genome Sequence of mouse commensal type strain Neisseria musculi.</title>
        <authorList>
            <person name="Thapa E."/>
            <person name="Aluvathingal J."/>
            <person name="Nadendla S."/>
            <person name="Mehta A."/>
            <person name="Tettelin H."/>
            <person name="Weyand N.J."/>
        </authorList>
    </citation>
    <scope>NUCLEOTIDE SEQUENCE</scope>
    <source>
        <strain evidence="1">NW831</strain>
    </source>
</reference>
<gene>
    <name evidence="1" type="ORF">H7A79_0771</name>
</gene>